<sequence>MTQLLERLLRTIGATALFVLFVLIVVQVVMRYGFSFTPFFTEELARYSLVWSVLAGTAVSILINGHIRVTFIPELLAPNYHWLWMRVLDLITLAL</sequence>
<evidence type="ECO:0000256" key="5">
    <source>
        <dbReference type="ARBA" id="ARBA00022692"/>
    </source>
</evidence>
<dbReference type="AlphaFoldDB" id="A0A382CF00"/>
<evidence type="ECO:0000313" key="10">
    <source>
        <dbReference type="EMBL" id="SVB24675.1"/>
    </source>
</evidence>
<accession>A0A382CF00</accession>
<feature type="non-terminal residue" evidence="10">
    <location>
        <position position="95"/>
    </location>
</feature>
<dbReference type="InterPro" id="IPR055348">
    <property type="entry name" value="DctQ"/>
</dbReference>
<keyword evidence="6 8" id="KW-1133">Transmembrane helix</keyword>
<evidence type="ECO:0000256" key="4">
    <source>
        <dbReference type="ARBA" id="ARBA00022519"/>
    </source>
</evidence>
<keyword evidence="7 8" id="KW-0472">Membrane</keyword>
<evidence type="ECO:0000256" key="6">
    <source>
        <dbReference type="ARBA" id="ARBA00022989"/>
    </source>
</evidence>
<dbReference type="PANTHER" id="PTHR35011:SF2">
    <property type="entry name" value="2,3-DIKETO-L-GULONATE TRAP TRANSPORTER SMALL PERMEASE PROTEIN YIAM"/>
    <property type="match status" value="1"/>
</dbReference>
<comment type="subcellular location">
    <subcellularLocation>
        <location evidence="1">Cell inner membrane</location>
        <topology evidence="1">Multi-pass membrane protein</topology>
    </subcellularLocation>
</comment>
<dbReference type="GO" id="GO:0022857">
    <property type="term" value="F:transmembrane transporter activity"/>
    <property type="evidence" value="ECO:0007669"/>
    <property type="project" value="TreeGrafter"/>
</dbReference>
<evidence type="ECO:0000259" key="9">
    <source>
        <dbReference type="Pfam" id="PF04290"/>
    </source>
</evidence>
<protein>
    <recommendedName>
        <fullName evidence="9">Tripartite ATP-independent periplasmic transporters DctQ component domain-containing protein</fullName>
    </recommendedName>
</protein>
<dbReference type="PANTHER" id="PTHR35011">
    <property type="entry name" value="2,3-DIKETO-L-GULONATE TRAP TRANSPORTER SMALL PERMEASE PROTEIN YIAM"/>
    <property type="match status" value="1"/>
</dbReference>
<dbReference type="GO" id="GO:0005886">
    <property type="term" value="C:plasma membrane"/>
    <property type="evidence" value="ECO:0007669"/>
    <property type="project" value="UniProtKB-SubCell"/>
</dbReference>
<dbReference type="InterPro" id="IPR007387">
    <property type="entry name" value="TRAP_DctQ"/>
</dbReference>
<dbReference type="Pfam" id="PF04290">
    <property type="entry name" value="DctQ"/>
    <property type="match status" value="1"/>
</dbReference>
<keyword evidence="4" id="KW-0997">Cell inner membrane</keyword>
<keyword evidence="3" id="KW-1003">Cell membrane</keyword>
<keyword evidence="5 8" id="KW-0812">Transmembrane</keyword>
<dbReference type="EMBL" id="UINC01034200">
    <property type="protein sequence ID" value="SVB24675.1"/>
    <property type="molecule type" value="Genomic_DNA"/>
</dbReference>
<evidence type="ECO:0000256" key="7">
    <source>
        <dbReference type="ARBA" id="ARBA00023136"/>
    </source>
</evidence>
<name>A0A382CF00_9ZZZZ</name>
<feature type="transmembrane region" description="Helical" evidence="8">
    <location>
        <begin position="44"/>
        <end position="63"/>
    </location>
</feature>
<evidence type="ECO:0000256" key="1">
    <source>
        <dbReference type="ARBA" id="ARBA00004429"/>
    </source>
</evidence>
<keyword evidence="2" id="KW-0813">Transport</keyword>
<dbReference type="GO" id="GO:0015740">
    <property type="term" value="P:C4-dicarboxylate transport"/>
    <property type="evidence" value="ECO:0007669"/>
    <property type="project" value="TreeGrafter"/>
</dbReference>
<reference evidence="10" key="1">
    <citation type="submission" date="2018-05" db="EMBL/GenBank/DDBJ databases">
        <authorList>
            <person name="Lanie J.A."/>
            <person name="Ng W.-L."/>
            <person name="Kazmierczak K.M."/>
            <person name="Andrzejewski T.M."/>
            <person name="Davidsen T.M."/>
            <person name="Wayne K.J."/>
            <person name="Tettelin H."/>
            <person name="Glass J.I."/>
            <person name="Rusch D."/>
            <person name="Podicherti R."/>
            <person name="Tsui H.-C.T."/>
            <person name="Winkler M.E."/>
        </authorList>
    </citation>
    <scope>NUCLEOTIDE SEQUENCE</scope>
</reference>
<evidence type="ECO:0000256" key="2">
    <source>
        <dbReference type="ARBA" id="ARBA00022448"/>
    </source>
</evidence>
<feature type="transmembrane region" description="Helical" evidence="8">
    <location>
        <begin position="12"/>
        <end position="32"/>
    </location>
</feature>
<gene>
    <name evidence="10" type="ORF">METZ01_LOCUS177529</name>
</gene>
<feature type="domain" description="Tripartite ATP-independent periplasmic transporters DctQ component" evidence="9">
    <location>
        <begin position="20"/>
        <end position="94"/>
    </location>
</feature>
<proteinExistence type="predicted"/>
<evidence type="ECO:0000256" key="8">
    <source>
        <dbReference type="SAM" id="Phobius"/>
    </source>
</evidence>
<organism evidence="10">
    <name type="scientific">marine metagenome</name>
    <dbReference type="NCBI Taxonomy" id="408172"/>
    <lineage>
        <taxon>unclassified sequences</taxon>
        <taxon>metagenomes</taxon>
        <taxon>ecological metagenomes</taxon>
    </lineage>
</organism>
<evidence type="ECO:0000256" key="3">
    <source>
        <dbReference type="ARBA" id="ARBA00022475"/>
    </source>
</evidence>